<evidence type="ECO:0008006" key="4">
    <source>
        <dbReference type="Google" id="ProtNLM"/>
    </source>
</evidence>
<sequence>MGLNRLFTTLALAAYGSAWATPDCPVTPFGDASPVQFEAGLSGRCQAESTRWKVEAPRAKPTDIGPSVMKAEFTSLTGVRVSSLLAAFRLDWSGLRGSEAAGNPKAERAAFAVGGLLRLHEQLAVQTSVGLENTGVQRSRATISSVWQPSKLGVLFAEWAGSELGTEAHRIGGRWWIVPRRLSIDLGARRLPDVPGWVDPRVGLSLSLPL</sequence>
<keyword evidence="1" id="KW-0732">Signal</keyword>
<dbReference type="Proteomes" id="UP001303946">
    <property type="component" value="Chromosome"/>
</dbReference>
<evidence type="ECO:0000256" key="1">
    <source>
        <dbReference type="SAM" id="SignalP"/>
    </source>
</evidence>
<dbReference type="EMBL" id="CP136336">
    <property type="protein sequence ID" value="WOB07188.1"/>
    <property type="molecule type" value="Genomic_DNA"/>
</dbReference>
<feature type="signal peptide" evidence="1">
    <location>
        <begin position="1"/>
        <end position="20"/>
    </location>
</feature>
<proteinExistence type="predicted"/>
<reference evidence="2 3" key="1">
    <citation type="submission" date="2023-10" db="EMBL/GenBank/DDBJ databases">
        <title>Bacteria for the degradation of biodegradable plastic PBAT(Polybutylene adipate terephthalate).</title>
        <authorList>
            <person name="Weon H.-Y."/>
            <person name="Yeon J."/>
        </authorList>
    </citation>
    <scope>NUCLEOTIDE SEQUENCE [LARGE SCALE GENOMIC DNA]</scope>
    <source>
        <strain evidence="2 3">SBD 7-3</strain>
    </source>
</reference>
<evidence type="ECO:0000313" key="2">
    <source>
        <dbReference type="EMBL" id="WOB07188.1"/>
    </source>
</evidence>
<evidence type="ECO:0000313" key="3">
    <source>
        <dbReference type="Proteomes" id="UP001303946"/>
    </source>
</evidence>
<gene>
    <name evidence="2" type="ORF">RXV79_19995</name>
</gene>
<accession>A0ABZ0CQD2</accession>
<name>A0ABZ0CQD2_9BURK</name>
<organism evidence="2 3">
    <name type="scientific">Piscinibacter gummiphilus</name>
    <dbReference type="NCBI Taxonomy" id="946333"/>
    <lineage>
        <taxon>Bacteria</taxon>
        <taxon>Pseudomonadati</taxon>
        <taxon>Pseudomonadota</taxon>
        <taxon>Betaproteobacteria</taxon>
        <taxon>Burkholderiales</taxon>
        <taxon>Sphaerotilaceae</taxon>
        <taxon>Piscinibacter</taxon>
    </lineage>
</organism>
<keyword evidence="3" id="KW-1185">Reference proteome</keyword>
<dbReference type="RefSeq" id="WP_316699860.1">
    <property type="nucleotide sequence ID" value="NZ_CP136336.1"/>
</dbReference>
<protein>
    <recommendedName>
        <fullName evidence="4">Transporter</fullName>
    </recommendedName>
</protein>
<feature type="chain" id="PRO_5046763041" description="Transporter" evidence="1">
    <location>
        <begin position="21"/>
        <end position="210"/>
    </location>
</feature>